<dbReference type="Proteomes" id="UP001565927">
    <property type="component" value="Unassembled WGS sequence"/>
</dbReference>
<feature type="transmembrane region" description="Helical" evidence="1">
    <location>
        <begin position="42"/>
        <end position="59"/>
    </location>
</feature>
<evidence type="ECO:0008006" key="4">
    <source>
        <dbReference type="Google" id="ProtNLM"/>
    </source>
</evidence>
<proteinExistence type="predicted"/>
<name>A0ABV4GVS2_9ACTN</name>
<evidence type="ECO:0000256" key="1">
    <source>
        <dbReference type="SAM" id="Phobius"/>
    </source>
</evidence>
<feature type="transmembrane region" description="Helical" evidence="1">
    <location>
        <begin position="18"/>
        <end position="35"/>
    </location>
</feature>
<gene>
    <name evidence="2" type="ORF">AB2L27_01280</name>
</gene>
<organism evidence="2 3">
    <name type="scientific">Kineococcus halophytocola</name>
    <dbReference type="NCBI Taxonomy" id="3234027"/>
    <lineage>
        <taxon>Bacteria</taxon>
        <taxon>Bacillati</taxon>
        <taxon>Actinomycetota</taxon>
        <taxon>Actinomycetes</taxon>
        <taxon>Kineosporiales</taxon>
        <taxon>Kineosporiaceae</taxon>
        <taxon>Kineococcus</taxon>
    </lineage>
</organism>
<dbReference type="RefSeq" id="WP_370439639.1">
    <property type="nucleotide sequence ID" value="NZ_JBGFTU010000001.1"/>
</dbReference>
<evidence type="ECO:0000313" key="2">
    <source>
        <dbReference type="EMBL" id="MEZ0163391.1"/>
    </source>
</evidence>
<sequence>MAGRRQPAGPRQPGRRPLIAAATLVWAAVAVWLAVRSEDISQVEVVIALAMTICALTSVGAFSGVAVEAAVCMTALAGVPIVCVLLSGSTRSSLFLLLLALSGALVIAWEQSTGWSASTLCAFVSSSAAVATPTATR</sequence>
<dbReference type="EMBL" id="JBGFTU010000001">
    <property type="protein sequence ID" value="MEZ0163391.1"/>
    <property type="molecule type" value="Genomic_DNA"/>
</dbReference>
<keyword evidence="3" id="KW-1185">Reference proteome</keyword>
<protein>
    <recommendedName>
        <fullName evidence="4">Histidine kinase</fullName>
    </recommendedName>
</protein>
<evidence type="ECO:0000313" key="3">
    <source>
        <dbReference type="Proteomes" id="UP001565927"/>
    </source>
</evidence>
<keyword evidence="1" id="KW-0472">Membrane</keyword>
<reference evidence="2 3" key="1">
    <citation type="submission" date="2024-07" db="EMBL/GenBank/DDBJ databases">
        <authorList>
            <person name="Thanompreechachai J."/>
            <person name="Duangmal K."/>
        </authorList>
    </citation>
    <scope>NUCLEOTIDE SEQUENCE [LARGE SCALE GENOMIC DNA]</scope>
    <source>
        <strain evidence="2 3">LSe6-4</strain>
    </source>
</reference>
<comment type="caution">
    <text evidence="2">The sequence shown here is derived from an EMBL/GenBank/DDBJ whole genome shotgun (WGS) entry which is preliminary data.</text>
</comment>
<keyword evidence="1" id="KW-0812">Transmembrane</keyword>
<accession>A0ABV4GVS2</accession>
<keyword evidence="1" id="KW-1133">Transmembrane helix</keyword>